<protein>
    <submittedName>
        <fullName evidence="4">ADF-H domain-containing protein</fullName>
    </submittedName>
</protein>
<name>A0A183GPG5_HELPZ</name>
<proteinExistence type="predicted"/>
<evidence type="ECO:0000256" key="1">
    <source>
        <dbReference type="SAM" id="MobiDB-lite"/>
    </source>
</evidence>
<evidence type="ECO:0000313" key="2">
    <source>
        <dbReference type="EMBL" id="VDP46070.1"/>
    </source>
</evidence>
<dbReference type="WBParaSite" id="HPBE_0002458501-mRNA-1">
    <property type="protein sequence ID" value="HPBE_0002458501-mRNA-1"/>
    <property type="gene ID" value="HPBE_0002458501"/>
</dbReference>
<reference evidence="2 3" key="1">
    <citation type="submission" date="2018-11" db="EMBL/GenBank/DDBJ databases">
        <authorList>
            <consortium name="Pathogen Informatics"/>
        </authorList>
    </citation>
    <scope>NUCLEOTIDE SEQUENCE [LARGE SCALE GENOMIC DNA]</scope>
</reference>
<keyword evidence="3" id="KW-1185">Reference proteome</keyword>
<reference evidence="4" key="2">
    <citation type="submission" date="2019-09" db="UniProtKB">
        <authorList>
            <consortium name="WormBaseParasite"/>
        </authorList>
    </citation>
    <scope>IDENTIFICATION</scope>
</reference>
<organism evidence="3 4">
    <name type="scientific">Heligmosomoides polygyrus</name>
    <name type="common">Parasitic roundworm</name>
    <dbReference type="NCBI Taxonomy" id="6339"/>
    <lineage>
        <taxon>Eukaryota</taxon>
        <taxon>Metazoa</taxon>
        <taxon>Ecdysozoa</taxon>
        <taxon>Nematoda</taxon>
        <taxon>Chromadorea</taxon>
        <taxon>Rhabditida</taxon>
        <taxon>Rhabditina</taxon>
        <taxon>Rhabditomorpha</taxon>
        <taxon>Strongyloidea</taxon>
        <taxon>Heligmosomidae</taxon>
        <taxon>Heligmosomoides</taxon>
    </lineage>
</organism>
<feature type="region of interest" description="Disordered" evidence="1">
    <location>
        <begin position="61"/>
        <end position="80"/>
    </location>
</feature>
<sequence length="80" mass="9314">MSTNPRVLTLKWHPTDAEVWISTGCSSFEGQHKLAERIANVPQDFELRQLKIDEVEKLEVAEEEDHKFPPEEDCAKSRRH</sequence>
<dbReference type="AlphaFoldDB" id="A0A183GPG5"/>
<accession>A0A3P8DSJ2</accession>
<dbReference type="Proteomes" id="UP000050761">
    <property type="component" value="Unassembled WGS sequence"/>
</dbReference>
<gene>
    <name evidence="2" type="ORF">HPBE_LOCUS24585</name>
</gene>
<evidence type="ECO:0000313" key="3">
    <source>
        <dbReference type="Proteomes" id="UP000050761"/>
    </source>
</evidence>
<dbReference type="EMBL" id="UZAH01036554">
    <property type="protein sequence ID" value="VDP46070.1"/>
    <property type="molecule type" value="Genomic_DNA"/>
</dbReference>
<evidence type="ECO:0000313" key="4">
    <source>
        <dbReference type="WBParaSite" id="HPBE_0002458501-mRNA-1"/>
    </source>
</evidence>
<accession>A0A183GPG5</accession>